<name>A0A386JNI5_GLYSO</name>
<organism evidence="3">
    <name type="scientific">Glycine soja</name>
    <name type="common">Wild soybean</name>
    <dbReference type="NCBI Taxonomy" id="3848"/>
    <lineage>
        <taxon>Eukaryota</taxon>
        <taxon>Viridiplantae</taxon>
        <taxon>Streptophyta</taxon>
        <taxon>Embryophyta</taxon>
        <taxon>Tracheophyta</taxon>
        <taxon>Spermatophyta</taxon>
        <taxon>Magnoliopsida</taxon>
        <taxon>eudicotyledons</taxon>
        <taxon>Gunneridae</taxon>
        <taxon>Pentapetalae</taxon>
        <taxon>rosids</taxon>
        <taxon>fabids</taxon>
        <taxon>Fabales</taxon>
        <taxon>Fabaceae</taxon>
        <taxon>Papilionoideae</taxon>
        <taxon>50 kb inversion clade</taxon>
        <taxon>NPAAA clade</taxon>
        <taxon>indigoferoid/millettioid clade</taxon>
        <taxon>Phaseoleae</taxon>
        <taxon>Glycine</taxon>
        <taxon>Glycine subgen. Soja</taxon>
    </lineage>
</organism>
<protein>
    <submittedName>
        <fullName evidence="3">Uncharacterized protein</fullName>
    </submittedName>
</protein>
<feature type="region of interest" description="Disordered" evidence="1">
    <location>
        <begin position="1"/>
        <end position="20"/>
    </location>
</feature>
<accession>A0A386JNI5</accession>
<gene>
    <name evidence="3" type="primary">orf145</name>
</gene>
<keyword evidence="3" id="KW-0496">Mitochondrion</keyword>
<keyword evidence="2" id="KW-0472">Membrane</keyword>
<dbReference type="GeneID" id="38334516"/>
<evidence type="ECO:0000256" key="1">
    <source>
        <dbReference type="SAM" id="MobiDB-lite"/>
    </source>
</evidence>
<dbReference type="RefSeq" id="YP_009532879.1">
    <property type="nucleotide sequence ID" value="NC_039768.1"/>
</dbReference>
<keyword evidence="2" id="KW-0812">Transmembrane</keyword>
<feature type="transmembrane region" description="Helical" evidence="2">
    <location>
        <begin position="61"/>
        <end position="82"/>
    </location>
</feature>
<evidence type="ECO:0000313" key="3">
    <source>
        <dbReference type="EMBL" id="AYD73027.1"/>
    </source>
</evidence>
<feature type="compositionally biased region" description="Polar residues" evidence="1">
    <location>
        <begin position="1"/>
        <end position="13"/>
    </location>
</feature>
<dbReference type="AlphaFoldDB" id="A0A386JNI5"/>
<proteinExistence type="predicted"/>
<sequence length="145" mass="16187">MESNQASSKTSPLTPQTGIGVTTTPGITMLRLHKPKPFLLLCSLQSLVINSIAHRKKFNSRLLSILCLLYGLVAVHLQKIHMYSRNSSARKGKRLRARKEEDFLIAFAGLSLSVDLSPLRAISYLLKQAIEYLSLWLLSASSFYP</sequence>
<evidence type="ECO:0000256" key="2">
    <source>
        <dbReference type="SAM" id="Phobius"/>
    </source>
</evidence>
<dbReference type="EMBL" id="MF955859">
    <property type="protein sequence ID" value="AYD73027.1"/>
    <property type="molecule type" value="Genomic_DNA"/>
</dbReference>
<keyword evidence="2" id="KW-1133">Transmembrane helix</keyword>
<dbReference type="Gramene" id="GeneID_38334516_t1">
    <property type="protein sequence ID" value="YP_009532879.1"/>
    <property type="gene ID" value="GeneID_38334516"/>
</dbReference>
<dbReference type="KEGG" id="gsj:38334516"/>
<reference evidence="3" key="1">
    <citation type="journal article" date="2018" name="Mitochondrial DNA Part B Resour">
        <title>The first complete mitochondrial genome of wild soybean (Glycine soja).</title>
        <authorList>
            <person name="Asaf S."/>
            <person name="Khan A.L."/>
            <person name="Al-Harrasi A."/>
            <person name="Kim T.H."/>
            <person name="Lee I.-J."/>
        </authorList>
    </citation>
    <scope>NUCLEOTIDE SEQUENCE</scope>
</reference>
<geneLocation type="mitochondrion" evidence="3"/>